<evidence type="ECO:0000313" key="3">
    <source>
        <dbReference type="EMBL" id="KAF2217888.1"/>
    </source>
</evidence>
<keyword evidence="2" id="KW-0472">Membrane</keyword>
<sequence length="176" mass="19851">MGVLRKLAAAQILKRENDIKGKRDDDDDGDEYPYYYGDSWWWSDTGYVVRYALICVILAIILLYFVGGYCHARSRLKKGQPPLAYHRWMVQRTASYERPVHQQSPYPYGPDPYAQGYAMHGYAPPPNPPPAYHGDAPPAYYPPEGASKAMADQNYHAPPRPENQGESSTASQAPRA</sequence>
<organism evidence="3 4">
    <name type="scientific">Cercospora zeae-maydis SCOH1-5</name>
    <dbReference type="NCBI Taxonomy" id="717836"/>
    <lineage>
        <taxon>Eukaryota</taxon>
        <taxon>Fungi</taxon>
        <taxon>Dikarya</taxon>
        <taxon>Ascomycota</taxon>
        <taxon>Pezizomycotina</taxon>
        <taxon>Dothideomycetes</taxon>
        <taxon>Dothideomycetidae</taxon>
        <taxon>Mycosphaerellales</taxon>
        <taxon>Mycosphaerellaceae</taxon>
        <taxon>Cercospora</taxon>
    </lineage>
</organism>
<proteinExistence type="predicted"/>
<dbReference type="Pfam" id="PF12273">
    <property type="entry name" value="RCR"/>
    <property type="match status" value="1"/>
</dbReference>
<dbReference type="EMBL" id="ML992662">
    <property type="protein sequence ID" value="KAF2217888.1"/>
    <property type="molecule type" value="Genomic_DNA"/>
</dbReference>
<keyword evidence="2" id="KW-1133">Transmembrane helix</keyword>
<reference evidence="3" key="1">
    <citation type="journal article" date="2020" name="Stud. Mycol.">
        <title>101 Dothideomycetes genomes: a test case for predicting lifestyles and emergence of pathogens.</title>
        <authorList>
            <person name="Haridas S."/>
            <person name="Albert R."/>
            <person name="Binder M."/>
            <person name="Bloem J."/>
            <person name="Labutti K."/>
            <person name="Salamov A."/>
            <person name="Andreopoulos B."/>
            <person name="Baker S."/>
            <person name="Barry K."/>
            <person name="Bills G."/>
            <person name="Bluhm B."/>
            <person name="Cannon C."/>
            <person name="Castanera R."/>
            <person name="Culley D."/>
            <person name="Daum C."/>
            <person name="Ezra D."/>
            <person name="Gonzalez J."/>
            <person name="Henrissat B."/>
            <person name="Kuo A."/>
            <person name="Liang C."/>
            <person name="Lipzen A."/>
            <person name="Lutzoni F."/>
            <person name="Magnuson J."/>
            <person name="Mondo S."/>
            <person name="Nolan M."/>
            <person name="Ohm R."/>
            <person name="Pangilinan J."/>
            <person name="Park H.-J."/>
            <person name="Ramirez L."/>
            <person name="Alfaro M."/>
            <person name="Sun H."/>
            <person name="Tritt A."/>
            <person name="Yoshinaga Y."/>
            <person name="Zwiers L.-H."/>
            <person name="Turgeon B."/>
            <person name="Goodwin S."/>
            <person name="Spatafora J."/>
            <person name="Crous P."/>
            <person name="Grigoriev I."/>
        </authorList>
    </citation>
    <scope>NUCLEOTIDE SEQUENCE</scope>
    <source>
        <strain evidence="3">SCOH1-5</strain>
    </source>
</reference>
<dbReference type="InterPro" id="IPR020999">
    <property type="entry name" value="Chitin_synth_reg_RCR"/>
</dbReference>
<feature type="compositionally biased region" description="Polar residues" evidence="1">
    <location>
        <begin position="164"/>
        <end position="176"/>
    </location>
</feature>
<dbReference type="OrthoDB" id="5400539at2759"/>
<protein>
    <submittedName>
        <fullName evidence="3">Uncharacterized protein</fullName>
    </submittedName>
</protein>
<evidence type="ECO:0000256" key="1">
    <source>
        <dbReference type="SAM" id="MobiDB-lite"/>
    </source>
</evidence>
<keyword evidence="4" id="KW-1185">Reference proteome</keyword>
<keyword evidence="2" id="KW-0812">Transmembrane</keyword>
<gene>
    <name evidence="3" type="ORF">CERZMDRAFT_80542</name>
</gene>
<accession>A0A6A6FXE7</accession>
<evidence type="ECO:0000256" key="2">
    <source>
        <dbReference type="SAM" id="Phobius"/>
    </source>
</evidence>
<dbReference type="AlphaFoldDB" id="A0A6A6FXE7"/>
<feature type="transmembrane region" description="Helical" evidence="2">
    <location>
        <begin position="48"/>
        <end position="70"/>
    </location>
</feature>
<name>A0A6A6FXE7_9PEZI</name>
<evidence type="ECO:0000313" key="4">
    <source>
        <dbReference type="Proteomes" id="UP000799539"/>
    </source>
</evidence>
<dbReference type="Proteomes" id="UP000799539">
    <property type="component" value="Unassembled WGS sequence"/>
</dbReference>
<feature type="region of interest" description="Disordered" evidence="1">
    <location>
        <begin position="124"/>
        <end position="176"/>
    </location>
</feature>